<feature type="coiled-coil region" evidence="2">
    <location>
        <begin position="7"/>
        <end position="55"/>
    </location>
</feature>
<gene>
    <name evidence="1" type="primary">slyX</name>
    <name evidence="3" type="ORF">M4Z11_04760</name>
</gene>
<evidence type="ECO:0000256" key="1">
    <source>
        <dbReference type="HAMAP-Rule" id="MF_00715"/>
    </source>
</evidence>
<dbReference type="HAMAP" id="MF_00715">
    <property type="entry name" value="SlyX"/>
    <property type="match status" value="1"/>
</dbReference>
<organism evidence="3 4">
    <name type="scientific">Bartonella bilalgolemii</name>
    <dbReference type="NCBI Taxonomy" id="2942911"/>
    <lineage>
        <taxon>Bacteria</taxon>
        <taxon>Pseudomonadati</taxon>
        <taxon>Pseudomonadota</taxon>
        <taxon>Alphaproteobacteria</taxon>
        <taxon>Hyphomicrobiales</taxon>
        <taxon>Bartonellaceae</taxon>
        <taxon>Bartonella</taxon>
    </lineage>
</organism>
<protein>
    <recommendedName>
        <fullName evidence="1">Protein SlyX homolog</fullName>
    </recommendedName>
</protein>
<dbReference type="NCBIfam" id="NF001962">
    <property type="entry name" value="PRK00736.1"/>
    <property type="match status" value="1"/>
</dbReference>
<dbReference type="Gene3D" id="1.20.5.300">
    <property type="match status" value="1"/>
</dbReference>
<dbReference type="RefSeq" id="WP_249677038.1">
    <property type="nucleotide sequence ID" value="NZ_JAMCOF010000007.1"/>
</dbReference>
<keyword evidence="2" id="KW-0175">Coiled coil</keyword>
<dbReference type="EMBL" id="JAMCOF010000007">
    <property type="protein sequence ID" value="MCL6229908.1"/>
    <property type="molecule type" value="Genomic_DNA"/>
</dbReference>
<comment type="similarity">
    <text evidence="1">Belongs to the SlyX family.</text>
</comment>
<sequence length="68" mass="8162">MSYENRITELEIKLSHQEKLIEELSCVVTDQWKSLDEMSKKLNVLTKRLLDLEERNLSEIPVERPPHW</sequence>
<dbReference type="PANTHER" id="PTHR36508">
    <property type="entry name" value="PROTEIN SLYX"/>
    <property type="match status" value="1"/>
</dbReference>
<reference evidence="3 4" key="1">
    <citation type="submission" date="2022-05" db="EMBL/GenBank/DDBJ databases">
        <title>Description of the Bartonella bilalgolemii sp. nov. Isolated from Apodemus uralensis (Pallas 1811).</title>
        <authorList>
            <person name="Zgheib R."/>
            <person name="Celebi B."/>
        </authorList>
    </citation>
    <scope>NUCLEOTIDE SEQUENCE [LARGE SCALE GENOMIC DNA]</scope>
    <source>
        <strain evidence="3 4">G70</strain>
    </source>
</reference>
<keyword evidence="4" id="KW-1185">Reference proteome</keyword>
<accession>A0ABT0P8V7</accession>
<dbReference type="InterPro" id="IPR007236">
    <property type="entry name" value="SlyX"/>
</dbReference>
<proteinExistence type="inferred from homology"/>
<dbReference type="Proteomes" id="UP001523003">
    <property type="component" value="Unassembled WGS sequence"/>
</dbReference>
<evidence type="ECO:0000256" key="2">
    <source>
        <dbReference type="SAM" id="Coils"/>
    </source>
</evidence>
<dbReference type="PANTHER" id="PTHR36508:SF1">
    <property type="entry name" value="PROTEIN SLYX"/>
    <property type="match status" value="1"/>
</dbReference>
<name>A0ABT0P8V7_9HYPH</name>
<comment type="caution">
    <text evidence="3">The sequence shown here is derived from an EMBL/GenBank/DDBJ whole genome shotgun (WGS) entry which is preliminary data.</text>
</comment>
<evidence type="ECO:0000313" key="3">
    <source>
        <dbReference type="EMBL" id="MCL6229908.1"/>
    </source>
</evidence>
<evidence type="ECO:0000313" key="4">
    <source>
        <dbReference type="Proteomes" id="UP001523003"/>
    </source>
</evidence>
<dbReference type="Pfam" id="PF04102">
    <property type="entry name" value="SlyX"/>
    <property type="match status" value="1"/>
</dbReference>